<protein>
    <submittedName>
        <fullName evidence="1">Major tail sheath</fullName>
    </submittedName>
</protein>
<dbReference type="EMBL" id="KP027447">
    <property type="protein sequence ID" value="AJA42193.1"/>
    <property type="molecule type" value="Genomic_DNA"/>
</dbReference>
<sequence length="594" mass="65601">MANDYKEVFPRRPITRPHATIEVDSSGIGGSASASEKTLMLIGKAEGGEPNQVYKLRNYSQAKRTFRSGELLDAIELAWGSNPNYTAGQIFAMRVEDAKPASVEKGGLRIVSDIYGNASNNIQVALEKNNLSKSLRLRLIFENDRFNEVYDNIGNIFTVKYTGEEPKATVSVIHDDETQKAESLVLKVGDNVVKSYDLSGGLYKYTNEVITDINQLPDFEAKLSPFGDKNIESTLLDPVEDLDVTDKGAYVTAIFGDLQKQTEYNGLIHFERVPEDVSNSSDVTVDAGEDNATVTATTEEGAKFKTIEPFELTKLEGGTNGEEPTSWADKFEKFAHLGGYYIVPLSSRESVHAEVAHFVRERSDAGEPMRAIVGGGIAEHKEKLYGRASSLMNPRVSLIANSATLGMENGRKLHAPAYMVASAVAGLASGLGIGESITFKHLHVNGLDNIYDSTDLDELNENGIISIEFVRNRTVTNFRIVEDVTTYNDMSDPIKSEMAVGEANDFLVSELKRELEDEFIGTRTINTSASIMKDFVISYLERKKRDNEIQDFPPEDVQVIIEGKEARISLTIYPIRSIKKISVSLVYKQQALQA</sequence>
<proteinExistence type="predicted"/>
<dbReference type="RefSeq" id="YP_009214473.1">
    <property type="nucleotide sequence ID" value="NC_028962.1"/>
</dbReference>
<accession>A0A0D3MVD8</accession>
<dbReference type="KEGG" id="vg:26640890"/>
<dbReference type="OrthoDB" id="1218at10239"/>
<dbReference type="Proteomes" id="UP000032689">
    <property type="component" value="Segment"/>
</dbReference>
<name>A0A0D3MVD8_9CAUD</name>
<keyword evidence="2" id="KW-1185">Reference proteome</keyword>
<reference evidence="1 2" key="1">
    <citation type="journal article" date="2015" name="Appl. Environ. Microbiol.">
        <title>Two Phages, phiIPLA-RODI and phiIPLA-C1C, Lyse Mono- and Dual-Species Staphylococcal Biofilms.</title>
        <authorList>
            <person name="Gutierrez D."/>
            <person name="Vandenheuvel D."/>
            <person name="Martinez B."/>
            <person name="Rodriguez A."/>
            <person name="Lavigne R."/>
            <person name="Garcia P."/>
        </authorList>
    </citation>
    <scope>NUCLEOTIDE SEQUENCE [LARGE SCALE GENOMIC DNA]</scope>
</reference>
<evidence type="ECO:0000313" key="1">
    <source>
        <dbReference type="EMBL" id="AJA42193.1"/>
    </source>
</evidence>
<evidence type="ECO:0000313" key="2">
    <source>
        <dbReference type="Proteomes" id="UP000032689"/>
    </source>
</evidence>
<dbReference type="GeneID" id="26640890"/>
<organism evidence="1 2">
    <name type="scientific">Staphylococcus phage vB_SepM_ phiIPLA-C1C</name>
    <dbReference type="NCBI Taxonomy" id="1572704"/>
    <lineage>
        <taxon>Viruses</taxon>
        <taxon>Duplodnaviria</taxon>
        <taxon>Heunggongvirae</taxon>
        <taxon>Uroviricota</taxon>
        <taxon>Caudoviricetes</taxon>
        <taxon>Herelleviridae</taxon>
        <taxon>Twortvirinae</taxon>
        <taxon>Sepunavirus</taxon>
        <taxon>Sepunavirus IPLAC1C</taxon>
    </lineage>
</organism>